<gene>
    <name evidence="1" type="ORF">PGLA2088_LOCUS3649</name>
</gene>
<comment type="caution">
    <text evidence="1">The sequence shown here is derived from an EMBL/GenBank/DDBJ whole genome shotgun (WGS) entry which is preliminary data.</text>
</comment>
<reference evidence="1" key="1">
    <citation type="submission" date="2021-02" db="EMBL/GenBank/DDBJ databases">
        <authorList>
            <person name="Dougan E. K."/>
            <person name="Rhodes N."/>
            <person name="Thang M."/>
            <person name="Chan C."/>
        </authorList>
    </citation>
    <scope>NUCLEOTIDE SEQUENCE</scope>
</reference>
<proteinExistence type="predicted"/>
<evidence type="ECO:0000313" key="2">
    <source>
        <dbReference type="Proteomes" id="UP000626109"/>
    </source>
</evidence>
<name>A0A813I500_POLGL</name>
<protein>
    <submittedName>
        <fullName evidence="1">Uncharacterized protein</fullName>
    </submittedName>
</protein>
<accession>A0A813I500</accession>
<organism evidence="1 2">
    <name type="scientific">Polarella glacialis</name>
    <name type="common">Dinoflagellate</name>
    <dbReference type="NCBI Taxonomy" id="89957"/>
    <lineage>
        <taxon>Eukaryota</taxon>
        <taxon>Sar</taxon>
        <taxon>Alveolata</taxon>
        <taxon>Dinophyceae</taxon>
        <taxon>Suessiales</taxon>
        <taxon>Suessiaceae</taxon>
        <taxon>Polarella</taxon>
    </lineage>
</organism>
<dbReference type="AlphaFoldDB" id="A0A813I500"/>
<sequence>MSPVQAAVRQKAAASVLAAAVSYEAAKLADRNTAESCATHGLRLLPMVVEIFLGWGPSAKQVFKTLARATAERSGIPHSVATSQLYQAMGVRLQRANARAILSCTAASAASCSSRALATTSRTEAALLLCAVPAGGG</sequence>
<dbReference type="EMBL" id="CAJNNW010003188">
    <property type="protein sequence ID" value="CAE8645136.1"/>
    <property type="molecule type" value="Genomic_DNA"/>
</dbReference>
<dbReference type="Proteomes" id="UP000626109">
    <property type="component" value="Unassembled WGS sequence"/>
</dbReference>
<evidence type="ECO:0000313" key="1">
    <source>
        <dbReference type="EMBL" id="CAE8645136.1"/>
    </source>
</evidence>